<feature type="transmembrane region" description="Helical" evidence="7">
    <location>
        <begin position="180"/>
        <end position="198"/>
    </location>
</feature>
<feature type="transmembrane region" description="Helical" evidence="7">
    <location>
        <begin position="229"/>
        <end position="246"/>
    </location>
</feature>
<dbReference type="GO" id="GO:0044038">
    <property type="term" value="P:cell wall macromolecule biosynthetic process"/>
    <property type="evidence" value="ECO:0007669"/>
    <property type="project" value="TreeGrafter"/>
</dbReference>
<comment type="subcellular location">
    <subcellularLocation>
        <location evidence="1">Membrane</location>
        <topology evidence="1">Multi-pass membrane protein</topology>
    </subcellularLocation>
</comment>
<evidence type="ECO:0000256" key="1">
    <source>
        <dbReference type="ARBA" id="ARBA00004141"/>
    </source>
</evidence>
<feature type="transmembrane region" description="Helical" evidence="7">
    <location>
        <begin position="67"/>
        <end position="87"/>
    </location>
</feature>
<name>A0A2G9ZFC8_9BACT</name>
<dbReference type="Proteomes" id="UP000230447">
    <property type="component" value="Unassembled WGS sequence"/>
</dbReference>
<proteinExistence type="predicted"/>
<comment type="cofactor">
    <cofactor evidence="6">
        <name>Mg(2+)</name>
        <dbReference type="ChEBI" id="CHEBI:18420"/>
    </cofactor>
</comment>
<gene>
    <name evidence="8" type="ORF">COX24_01625</name>
</gene>
<dbReference type="InterPro" id="IPR000715">
    <property type="entry name" value="Glycosyl_transferase_4"/>
</dbReference>
<accession>A0A2G9ZFC8</accession>
<evidence type="ECO:0000313" key="9">
    <source>
        <dbReference type="Proteomes" id="UP000230447"/>
    </source>
</evidence>
<organism evidence="8 9">
    <name type="scientific">bacterium (Candidatus Gribaldobacteria) CG23_combo_of_CG06-09_8_20_14_all_37_87_8</name>
    <dbReference type="NCBI Taxonomy" id="2014278"/>
    <lineage>
        <taxon>Bacteria</taxon>
        <taxon>Candidatus Gribaldobacteria</taxon>
    </lineage>
</organism>
<dbReference type="Pfam" id="PF00953">
    <property type="entry name" value="Glycos_transf_4"/>
    <property type="match status" value="1"/>
</dbReference>
<evidence type="ECO:0000313" key="8">
    <source>
        <dbReference type="EMBL" id="PIP31811.1"/>
    </source>
</evidence>
<sequence length="350" mass="38782">MLSNVIKIFGLCAFAAFLAVLWTPLLTHFLYKYKMWRKTARNKAIDGAPATIFYSLHKDKEVNTPRMAGILIWLTTLFVIFLFSFIARYSPESFLSQFNFLSRSQTWLPLGVLVAASVLGFFDDILQILSKGKYIAGGIRFTRRLGIVLLIALIGAWWFYSKLGFSTIHIPGNGSIELGLWYLPLFVFVMLACWSGNVIDGIDGLAGGSFAIMFGAFTLIAFSQTQYDLATFCAVIAGTTLAFLWFNIPPARFYMGETGSIGLTATLAVVAFLTDSVLVLPIIAGLLVLESSSVILQLLSKKFLHKKIFLCAPLHHHLEAKGWGRDKIVMRAWILGMVFAIIGVAIRLLG</sequence>
<feature type="binding site" evidence="6">
    <location>
        <position position="197"/>
    </location>
    <ligand>
        <name>Mg(2+)</name>
        <dbReference type="ChEBI" id="CHEBI:18420"/>
    </ligand>
</feature>
<dbReference type="InterPro" id="IPR003524">
    <property type="entry name" value="PNAcMuramoyl-5peptid_Trfase"/>
</dbReference>
<dbReference type="GO" id="GO:0046872">
    <property type="term" value="F:metal ion binding"/>
    <property type="evidence" value="ECO:0007669"/>
    <property type="project" value="UniProtKB-KW"/>
</dbReference>
<dbReference type="GO" id="GO:0071555">
    <property type="term" value="P:cell wall organization"/>
    <property type="evidence" value="ECO:0007669"/>
    <property type="project" value="TreeGrafter"/>
</dbReference>
<evidence type="ECO:0000256" key="7">
    <source>
        <dbReference type="SAM" id="Phobius"/>
    </source>
</evidence>
<dbReference type="GO" id="GO:0005886">
    <property type="term" value="C:plasma membrane"/>
    <property type="evidence" value="ECO:0007669"/>
    <property type="project" value="TreeGrafter"/>
</dbReference>
<keyword evidence="5 7" id="KW-0472">Membrane</keyword>
<feature type="transmembrane region" description="Helical" evidence="7">
    <location>
        <begin position="279"/>
        <end position="299"/>
    </location>
</feature>
<feature type="transmembrane region" description="Helical" evidence="7">
    <location>
        <begin position="328"/>
        <end position="349"/>
    </location>
</feature>
<comment type="caution">
    <text evidence="8">The sequence shown here is derived from an EMBL/GenBank/DDBJ whole genome shotgun (WGS) entry which is preliminary data.</text>
</comment>
<evidence type="ECO:0000256" key="4">
    <source>
        <dbReference type="ARBA" id="ARBA00022989"/>
    </source>
</evidence>
<dbReference type="EMBL" id="PCSB01000031">
    <property type="protein sequence ID" value="PIP31811.1"/>
    <property type="molecule type" value="Genomic_DNA"/>
</dbReference>
<keyword evidence="6" id="KW-0479">Metal-binding</keyword>
<keyword evidence="6" id="KW-0460">Magnesium</keyword>
<keyword evidence="4 7" id="KW-1133">Transmembrane helix</keyword>
<evidence type="ECO:0000256" key="3">
    <source>
        <dbReference type="ARBA" id="ARBA00022692"/>
    </source>
</evidence>
<protein>
    <submittedName>
        <fullName evidence="8">Uncharacterized protein</fullName>
    </submittedName>
</protein>
<dbReference type="AlphaFoldDB" id="A0A2G9ZFC8"/>
<evidence type="ECO:0000256" key="6">
    <source>
        <dbReference type="PIRSR" id="PIRSR600715-1"/>
    </source>
</evidence>
<keyword evidence="3 7" id="KW-0812">Transmembrane</keyword>
<feature type="transmembrane region" description="Helical" evidence="7">
    <location>
        <begin position="6"/>
        <end position="31"/>
    </location>
</feature>
<dbReference type="CDD" id="cd06852">
    <property type="entry name" value="GT_MraY"/>
    <property type="match status" value="1"/>
</dbReference>
<feature type="transmembrane region" description="Helical" evidence="7">
    <location>
        <begin position="141"/>
        <end position="160"/>
    </location>
</feature>
<dbReference type="GO" id="GO:0008963">
    <property type="term" value="F:phospho-N-acetylmuramoyl-pentapeptide-transferase activity"/>
    <property type="evidence" value="ECO:0007669"/>
    <property type="project" value="InterPro"/>
</dbReference>
<dbReference type="PANTHER" id="PTHR22926:SF5">
    <property type="entry name" value="PHOSPHO-N-ACETYLMURAMOYL-PENTAPEPTIDE-TRANSFERASE HOMOLOG"/>
    <property type="match status" value="1"/>
</dbReference>
<evidence type="ECO:0000256" key="5">
    <source>
        <dbReference type="ARBA" id="ARBA00023136"/>
    </source>
</evidence>
<feature type="transmembrane region" description="Helical" evidence="7">
    <location>
        <begin position="205"/>
        <end position="223"/>
    </location>
</feature>
<feature type="transmembrane region" description="Helical" evidence="7">
    <location>
        <begin position="253"/>
        <end position="273"/>
    </location>
</feature>
<evidence type="ECO:0000256" key="2">
    <source>
        <dbReference type="ARBA" id="ARBA00022679"/>
    </source>
</evidence>
<keyword evidence="2" id="KW-0808">Transferase</keyword>
<feature type="transmembrane region" description="Helical" evidence="7">
    <location>
        <begin position="107"/>
        <end position="129"/>
    </location>
</feature>
<dbReference type="PANTHER" id="PTHR22926">
    <property type="entry name" value="PHOSPHO-N-ACETYLMURAMOYL-PENTAPEPTIDE-TRANSFERASE"/>
    <property type="match status" value="1"/>
</dbReference>
<reference evidence="8 9" key="1">
    <citation type="submission" date="2017-09" db="EMBL/GenBank/DDBJ databases">
        <title>Depth-based differentiation of microbial function through sediment-hosted aquifers and enrichment of novel symbionts in the deep terrestrial subsurface.</title>
        <authorList>
            <person name="Probst A.J."/>
            <person name="Ladd B."/>
            <person name="Jarett J.K."/>
            <person name="Geller-Mcgrath D.E."/>
            <person name="Sieber C.M."/>
            <person name="Emerson J.B."/>
            <person name="Anantharaman K."/>
            <person name="Thomas B.C."/>
            <person name="Malmstrom R."/>
            <person name="Stieglmeier M."/>
            <person name="Klingl A."/>
            <person name="Woyke T."/>
            <person name="Ryan C.M."/>
            <person name="Banfield J.F."/>
        </authorList>
    </citation>
    <scope>NUCLEOTIDE SEQUENCE [LARGE SCALE GENOMIC DNA]</scope>
    <source>
        <strain evidence="8">CG23_combo_of_CG06-09_8_20_14_all_37_87_8</strain>
    </source>
</reference>